<keyword evidence="1" id="KW-1133">Transmembrane helix</keyword>
<protein>
    <recommendedName>
        <fullName evidence="4">PGG domain-containing protein</fullName>
    </recommendedName>
</protein>
<evidence type="ECO:0000313" key="3">
    <source>
        <dbReference type="Proteomes" id="UP000467841"/>
    </source>
</evidence>
<feature type="transmembrane region" description="Helical" evidence="1">
    <location>
        <begin position="118"/>
        <end position="135"/>
    </location>
</feature>
<evidence type="ECO:0000313" key="2">
    <source>
        <dbReference type="EMBL" id="CAA7054123.1"/>
    </source>
</evidence>
<organism evidence="2 3">
    <name type="scientific">Microthlaspi erraticum</name>
    <dbReference type="NCBI Taxonomy" id="1685480"/>
    <lineage>
        <taxon>Eukaryota</taxon>
        <taxon>Viridiplantae</taxon>
        <taxon>Streptophyta</taxon>
        <taxon>Embryophyta</taxon>
        <taxon>Tracheophyta</taxon>
        <taxon>Spermatophyta</taxon>
        <taxon>Magnoliopsida</taxon>
        <taxon>eudicotyledons</taxon>
        <taxon>Gunneridae</taxon>
        <taxon>Pentapetalae</taxon>
        <taxon>rosids</taxon>
        <taxon>malvids</taxon>
        <taxon>Brassicales</taxon>
        <taxon>Brassicaceae</taxon>
        <taxon>Coluteocarpeae</taxon>
        <taxon>Microthlaspi</taxon>
    </lineage>
</organism>
<dbReference type="AlphaFoldDB" id="A0A6D2KP77"/>
<feature type="transmembrane region" description="Helical" evidence="1">
    <location>
        <begin position="94"/>
        <end position="111"/>
    </location>
</feature>
<keyword evidence="1" id="KW-0472">Membrane</keyword>
<reference evidence="2" key="1">
    <citation type="submission" date="2020-01" db="EMBL/GenBank/DDBJ databases">
        <authorList>
            <person name="Mishra B."/>
        </authorList>
    </citation>
    <scope>NUCLEOTIDE SEQUENCE [LARGE SCALE GENOMIC DNA]</scope>
</reference>
<proteinExistence type="predicted"/>
<dbReference type="EMBL" id="CACVBM020001562">
    <property type="protein sequence ID" value="CAA7054123.1"/>
    <property type="molecule type" value="Genomic_DNA"/>
</dbReference>
<name>A0A6D2KP77_9BRAS</name>
<dbReference type="Proteomes" id="UP000467841">
    <property type="component" value="Unassembled WGS sequence"/>
</dbReference>
<evidence type="ECO:0008006" key="4">
    <source>
        <dbReference type="Google" id="ProtNLM"/>
    </source>
</evidence>
<comment type="caution">
    <text evidence="2">The sequence shown here is derived from an EMBL/GenBank/DDBJ whole genome shotgun (WGS) entry which is preliminary data.</text>
</comment>
<accession>A0A6D2KP77</accession>
<sequence>MDPPTVDESQGQRRPWWRNKYVIYDIVMSTLLIVSNTAMFCYIKRNKIHIAVSKKSHMIEVFVGFSCVAFIAGVALWVSVFLTNKPEQPLEGCFMAVSHVYALIVLIMFIYSVSPVSVLIFGILSALWFVSYFLYASCHLGKI</sequence>
<evidence type="ECO:0000256" key="1">
    <source>
        <dbReference type="SAM" id="Phobius"/>
    </source>
</evidence>
<dbReference type="OrthoDB" id="1103651at2759"/>
<keyword evidence="1" id="KW-0812">Transmembrane</keyword>
<feature type="transmembrane region" description="Helical" evidence="1">
    <location>
        <begin position="21"/>
        <end position="42"/>
    </location>
</feature>
<feature type="transmembrane region" description="Helical" evidence="1">
    <location>
        <begin position="62"/>
        <end position="82"/>
    </location>
</feature>
<keyword evidence="3" id="KW-1185">Reference proteome</keyword>
<gene>
    <name evidence="2" type="ORF">MERR_LOCUS41359</name>
</gene>